<keyword evidence="3" id="KW-1185">Reference proteome</keyword>
<sequence length="432" mass="46879">MTGEHLLNEIQTFLERFIAYPSPESSVAHTLWIAHAHLVDAFENTPRLAFLSPEPGSGKSRCMELTEALTPRPVLSVNSTVAYVFRKISDEAGLPTLLMDEIDAVFSGGKSDGNEDLRGLLNSGYRKGATAGRAAIRGKEIITEEWPSYCAVALAGLNQLPDTLMTRSIVVHMKRRARGQIVEPYRRRVNQPEAVDLTSSLAVWTEQIRTQVADAWPELPEGIEDRDADIWEPILAIADAAGGHWPITARDAAVLMVAESQKKPATLGIKLLADIRLVMGDADRISTVELLAGLHGMETAPWANIKGEPIDSRFLAKVLGKYDITTNNTFKINGVSVKGYQTHHLFDAFERYLPAPVVTELGNSGNPGNDEAERVANATPAELVPEVPPAPVTCTVLDTCRVCAAPLLAPASKLAGICGKRNTEHDAERIAS</sequence>
<dbReference type="Proteomes" id="UP000298424">
    <property type="component" value="Unassembled WGS sequence"/>
</dbReference>
<dbReference type="AlphaFoldDB" id="A0A4R8ZHJ4"/>
<feature type="domain" description="DUF3631" evidence="1">
    <location>
        <begin position="172"/>
        <end position="352"/>
    </location>
</feature>
<dbReference type="OrthoDB" id="3261135at2"/>
<accession>A0A4R8ZHJ4</accession>
<gene>
    <name evidence="2" type="ORF">E3T27_08680</name>
</gene>
<comment type="caution">
    <text evidence="2">The sequence shown here is derived from an EMBL/GenBank/DDBJ whole genome shotgun (WGS) entry which is preliminary data.</text>
</comment>
<dbReference type="Pfam" id="PF12307">
    <property type="entry name" value="DUF3631"/>
    <property type="match status" value="1"/>
</dbReference>
<evidence type="ECO:0000313" key="2">
    <source>
        <dbReference type="EMBL" id="TFD26087.1"/>
    </source>
</evidence>
<proteinExistence type="predicted"/>
<dbReference type="InterPro" id="IPR022081">
    <property type="entry name" value="DUF3631"/>
</dbReference>
<protein>
    <submittedName>
        <fullName evidence="2">DUF3631 domain-containing protein</fullName>
    </submittedName>
</protein>
<dbReference type="EMBL" id="SOGT01000011">
    <property type="protein sequence ID" value="TFD26087.1"/>
    <property type="molecule type" value="Genomic_DNA"/>
</dbReference>
<reference evidence="2 3" key="1">
    <citation type="submission" date="2019-03" db="EMBL/GenBank/DDBJ databases">
        <title>Genomics of glacier-inhabiting Cryobacterium strains.</title>
        <authorList>
            <person name="Liu Q."/>
            <person name="Xin Y.-H."/>
        </authorList>
    </citation>
    <scope>NUCLEOTIDE SEQUENCE [LARGE SCALE GENOMIC DNA]</scope>
    <source>
        <strain evidence="2 3">TMT1-1</strain>
    </source>
</reference>
<evidence type="ECO:0000259" key="1">
    <source>
        <dbReference type="Pfam" id="PF12307"/>
    </source>
</evidence>
<name>A0A4R8ZHJ4_9MICO</name>
<evidence type="ECO:0000313" key="3">
    <source>
        <dbReference type="Proteomes" id="UP000298424"/>
    </source>
</evidence>
<organism evidence="2 3">
    <name type="scientific">Cryobacterium lyxosi</name>
    <dbReference type="NCBI Taxonomy" id="1259228"/>
    <lineage>
        <taxon>Bacteria</taxon>
        <taxon>Bacillati</taxon>
        <taxon>Actinomycetota</taxon>
        <taxon>Actinomycetes</taxon>
        <taxon>Micrococcales</taxon>
        <taxon>Microbacteriaceae</taxon>
        <taxon>Cryobacterium</taxon>
    </lineage>
</organism>